<keyword evidence="3" id="KW-0663">Pyridoxal phosphate</keyword>
<evidence type="ECO:0000313" key="5">
    <source>
        <dbReference type="EMBL" id="PKY66639.1"/>
    </source>
</evidence>
<accession>A0A2I1I6B3</accession>
<dbReference type="PANTHER" id="PTHR48097">
    <property type="entry name" value="L-THREONINE ALDOLASE-RELATED"/>
    <property type="match status" value="1"/>
</dbReference>
<evidence type="ECO:0000259" key="4">
    <source>
        <dbReference type="Pfam" id="PF01212"/>
    </source>
</evidence>
<evidence type="ECO:0000256" key="2">
    <source>
        <dbReference type="ARBA" id="ARBA00006966"/>
    </source>
</evidence>
<dbReference type="InterPro" id="IPR015421">
    <property type="entry name" value="PyrdxlP-dep_Trfase_major"/>
</dbReference>
<proteinExistence type="inferred from homology"/>
<dbReference type="OrthoDB" id="9774495at2"/>
<comment type="caution">
    <text evidence="5">The sequence shown here is derived from an EMBL/GenBank/DDBJ whole genome shotgun (WGS) entry which is preliminary data.</text>
</comment>
<comment type="cofactor">
    <cofactor evidence="1">
        <name>pyridoxal 5'-phosphate</name>
        <dbReference type="ChEBI" id="CHEBI:597326"/>
    </cofactor>
</comment>
<evidence type="ECO:0000256" key="3">
    <source>
        <dbReference type="ARBA" id="ARBA00022898"/>
    </source>
</evidence>
<reference evidence="5 6" key="1">
    <citation type="submission" date="2017-12" db="EMBL/GenBank/DDBJ databases">
        <title>Phylogenetic diversity of female urinary microbiome.</title>
        <authorList>
            <person name="Thomas-White K."/>
            <person name="Wolfe A.J."/>
        </authorList>
    </citation>
    <scope>NUCLEOTIDE SEQUENCE [LARGE SCALE GENOMIC DNA]</scope>
    <source>
        <strain evidence="5 6">UMB0250</strain>
    </source>
</reference>
<evidence type="ECO:0000256" key="1">
    <source>
        <dbReference type="ARBA" id="ARBA00001933"/>
    </source>
</evidence>
<dbReference type="PANTHER" id="PTHR48097:SF5">
    <property type="entry name" value="LOW SPECIFICITY L-THREONINE ALDOLASE"/>
    <property type="match status" value="1"/>
</dbReference>
<name>A0A2I1I6B3_9ACTO</name>
<dbReference type="RefSeq" id="WP_101627851.1">
    <property type="nucleotide sequence ID" value="NZ_JBCOMK010000001.1"/>
</dbReference>
<dbReference type="InterPro" id="IPR015422">
    <property type="entry name" value="PyrdxlP-dep_Trfase_small"/>
</dbReference>
<dbReference type="Pfam" id="PF01212">
    <property type="entry name" value="Beta_elim_lyase"/>
    <property type="match status" value="1"/>
</dbReference>
<dbReference type="AlphaFoldDB" id="A0A2I1I6B3"/>
<dbReference type="Gene3D" id="3.90.1150.10">
    <property type="entry name" value="Aspartate Aminotransferase, domain 1"/>
    <property type="match status" value="1"/>
</dbReference>
<dbReference type="GO" id="GO:0006520">
    <property type="term" value="P:amino acid metabolic process"/>
    <property type="evidence" value="ECO:0007669"/>
    <property type="project" value="InterPro"/>
</dbReference>
<comment type="similarity">
    <text evidence="2">Belongs to the threonine aldolase family.</text>
</comment>
<dbReference type="Gene3D" id="3.40.640.10">
    <property type="entry name" value="Type I PLP-dependent aspartate aminotransferase-like (Major domain)"/>
    <property type="match status" value="1"/>
</dbReference>
<sequence>MAKAVFTNDYSATAHPQILADLTAFGMQKFPGYGMDAICDEAEKLILDQCGIPGGAVRFLAGGTLINDLAIDLFLRPWQSVIATTDGHIATHEAGAIENSGHRVHTIPSHDGLMDPGELEATLLEWRDGGLREHVSAPGLVYISQPTELGTLYSRERLTAISEICHSFGVGLYVDGARLGYAMGSPANDVTFADLATLTDVFSIGGAKCGMMMGEALVLPDASKADYSLRAMMKIHGGLASKGWILGSQFRTMFADGLYLRITREATQRAQRIEQAFKDAGFEMLVDSPTNQLFPILSLEMAEDARERFAIEKWAPVADRLAVRFVISWSTTDEDEAALLQWIATSSAC</sequence>
<dbReference type="Proteomes" id="UP000234545">
    <property type="component" value="Unassembled WGS sequence"/>
</dbReference>
<dbReference type="InterPro" id="IPR015424">
    <property type="entry name" value="PyrdxlP-dep_Trfase"/>
</dbReference>
<protein>
    <submittedName>
        <fullName evidence="5">Threonine aldolase</fullName>
    </submittedName>
</protein>
<dbReference type="GO" id="GO:0016829">
    <property type="term" value="F:lyase activity"/>
    <property type="evidence" value="ECO:0007669"/>
    <property type="project" value="InterPro"/>
</dbReference>
<organism evidence="5 6">
    <name type="scientific">Schaalia turicensis</name>
    <dbReference type="NCBI Taxonomy" id="131111"/>
    <lineage>
        <taxon>Bacteria</taxon>
        <taxon>Bacillati</taxon>
        <taxon>Actinomycetota</taxon>
        <taxon>Actinomycetes</taxon>
        <taxon>Actinomycetales</taxon>
        <taxon>Actinomycetaceae</taxon>
        <taxon>Schaalia</taxon>
    </lineage>
</organism>
<gene>
    <name evidence="5" type="ORF">CYJ25_03690</name>
</gene>
<dbReference type="SUPFAM" id="SSF53383">
    <property type="entry name" value="PLP-dependent transferases"/>
    <property type="match status" value="1"/>
</dbReference>
<dbReference type="EMBL" id="PKKJ01000002">
    <property type="protein sequence ID" value="PKY66639.1"/>
    <property type="molecule type" value="Genomic_DNA"/>
</dbReference>
<evidence type="ECO:0000313" key="6">
    <source>
        <dbReference type="Proteomes" id="UP000234545"/>
    </source>
</evidence>
<feature type="domain" description="Aromatic amino acid beta-eliminating lyase/threonine aldolase" evidence="4">
    <location>
        <begin position="33"/>
        <end position="283"/>
    </location>
</feature>
<dbReference type="InterPro" id="IPR001597">
    <property type="entry name" value="ArAA_b-elim_lyase/Thr_aldolase"/>
</dbReference>